<dbReference type="NCBIfam" id="NF003027">
    <property type="entry name" value="PRK03906.1"/>
    <property type="match status" value="1"/>
</dbReference>
<dbReference type="GO" id="GO:0008927">
    <property type="term" value="F:mannonate dehydratase activity"/>
    <property type="evidence" value="ECO:0007669"/>
    <property type="project" value="UniProtKB-UniRule"/>
</dbReference>
<evidence type="ECO:0000256" key="5">
    <source>
        <dbReference type="ARBA" id="ARBA00004892"/>
    </source>
</evidence>
<dbReference type="InterPro" id="IPR002347">
    <property type="entry name" value="SDR_fam"/>
</dbReference>
<keyword evidence="9" id="KW-0464">Manganese</keyword>
<gene>
    <name evidence="12" type="primary">uxuA</name>
    <name evidence="12" type="ORF">H8R25_00765</name>
</gene>
<protein>
    <recommendedName>
        <fullName evidence="7 11">Mannonate dehydratase</fullName>
        <ecNumber evidence="7 11">4.2.1.8</ecNumber>
    </recommendedName>
</protein>
<dbReference type="GO" id="GO:0042840">
    <property type="term" value="P:D-glucuronate catabolic process"/>
    <property type="evidence" value="ECO:0007669"/>
    <property type="project" value="TreeGrafter"/>
</dbReference>
<dbReference type="SUPFAM" id="SSF51735">
    <property type="entry name" value="NAD(P)-binding Rossmann-fold domains"/>
    <property type="match status" value="1"/>
</dbReference>
<dbReference type="PRINTS" id="PR00080">
    <property type="entry name" value="SDRFAMILY"/>
</dbReference>
<organism evidence="12 13">
    <name type="scientific">Flavobacterium muglaense</name>
    <dbReference type="NCBI Taxonomy" id="2764716"/>
    <lineage>
        <taxon>Bacteria</taxon>
        <taxon>Pseudomonadati</taxon>
        <taxon>Bacteroidota</taxon>
        <taxon>Flavobacteriia</taxon>
        <taxon>Flavobacteriales</taxon>
        <taxon>Flavobacteriaceae</taxon>
        <taxon>Flavobacterium</taxon>
    </lineage>
</organism>
<dbReference type="NCBIfam" id="NF006132">
    <property type="entry name" value="PRK08277.1"/>
    <property type="match status" value="1"/>
</dbReference>
<dbReference type="AlphaFoldDB" id="A0A923MWT3"/>
<comment type="caution">
    <text evidence="12">The sequence shown here is derived from an EMBL/GenBank/DDBJ whole genome shotgun (WGS) entry which is preliminary data.</text>
</comment>
<name>A0A923MWT3_9FLAO</name>
<dbReference type="InterPro" id="IPR004628">
    <property type="entry name" value="Man_deHydtase"/>
</dbReference>
<evidence type="ECO:0000256" key="6">
    <source>
        <dbReference type="ARBA" id="ARBA00007389"/>
    </source>
</evidence>
<keyword evidence="13" id="KW-1185">Reference proteome</keyword>
<evidence type="ECO:0000256" key="10">
    <source>
        <dbReference type="ARBA" id="ARBA00023239"/>
    </source>
</evidence>
<evidence type="ECO:0000256" key="4">
    <source>
        <dbReference type="ARBA" id="ARBA00002713"/>
    </source>
</evidence>
<accession>A0A923MWT3</accession>
<dbReference type="SUPFAM" id="SSF51658">
    <property type="entry name" value="Xylose isomerase-like"/>
    <property type="match status" value="1"/>
</dbReference>
<dbReference type="PROSITE" id="PS00061">
    <property type="entry name" value="ADH_SHORT"/>
    <property type="match status" value="1"/>
</dbReference>
<dbReference type="InterPro" id="IPR020904">
    <property type="entry name" value="Sc_DH/Rdtase_CS"/>
</dbReference>
<evidence type="ECO:0000256" key="9">
    <source>
        <dbReference type="ARBA" id="ARBA00023211"/>
    </source>
</evidence>
<comment type="cofactor">
    <cofactor evidence="3">
        <name>Fe(2+)</name>
        <dbReference type="ChEBI" id="CHEBI:29033"/>
    </cofactor>
</comment>
<comment type="similarity">
    <text evidence="6">Belongs to the mannonate dehydratase family.</text>
</comment>
<comment type="catalytic activity">
    <reaction evidence="1">
        <text>D-mannonate = 2-dehydro-3-deoxy-D-gluconate + H2O</text>
        <dbReference type="Rhea" id="RHEA:20097"/>
        <dbReference type="ChEBI" id="CHEBI:15377"/>
        <dbReference type="ChEBI" id="CHEBI:17767"/>
        <dbReference type="ChEBI" id="CHEBI:57990"/>
        <dbReference type="EC" id="4.2.1.8"/>
    </reaction>
</comment>
<evidence type="ECO:0000256" key="8">
    <source>
        <dbReference type="ARBA" id="ARBA00023004"/>
    </source>
</evidence>
<dbReference type="InterPro" id="IPR036237">
    <property type="entry name" value="Xyl_isomerase-like_sf"/>
</dbReference>
<dbReference type="PANTHER" id="PTHR30387">
    <property type="entry name" value="MANNONATE DEHYDRATASE"/>
    <property type="match status" value="1"/>
</dbReference>
<dbReference type="PANTHER" id="PTHR30387:SF2">
    <property type="entry name" value="MANNONATE DEHYDRATASE"/>
    <property type="match status" value="1"/>
</dbReference>
<evidence type="ECO:0000313" key="13">
    <source>
        <dbReference type="Proteomes" id="UP000641454"/>
    </source>
</evidence>
<keyword evidence="8" id="KW-0408">Iron</keyword>
<dbReference type="Gene3D" id="3.40.50.720">
    <property type="entry name" value="NAD(P)-binding Rossmann-like Domain"/>
    <property type="match status" value="1"/>
</dbReference>
<comment type="pathway">
    <text evidence="5">Carbohydrate metabolism; pentose and glucuronate interconversion.</text>
</comment>
<dbReference type="EMBL" id="JACRUL010000001">
    <property type="protein sequence ID" value="MBC5842972.1"/>
    <property type="molecule type" value="Genomic_DNA"/>
</dbReference>
<dbReference type="Pfam" id="PF00106">
    <property type="entry name" value="adh_short"/>
    <property type="match status" value="1"/>
</dbReference>
<sequence length="527" mass="58686">MNLFNIENKTIVITGAVGVLGSEMSRYLLQNGATVIILHYKEEPVLLAIENLKKISSKVDGYICNVLDEASLQEACVKIIEKHHQIDVLINAAGGNMPGATIAVDQNIFDVKIDDFKKVVDLNLFGSVLPSLIFGKEMAKNKQGIIINISSMTAQSAVSRVVGYSASKAAIDNFTKWLSVELALKFGEGLRVNALAPGFFIGNQNRDLLIDKQTGTYTDRGNSIIQNTPMKRFGNVEELNGAIHFLCSEASKFVTGVVIPVDGGFSAYIENYKRSIENLAQSGIKIICYNFMPVLDWTRTSLDYELEDGSKALRFDKTAFASFELYLLKRPDAEKSYSELEIKEATAYFKTLSEAEKNQLTKNIIAGLPGAEEGYTLEKFQAILHTYKAINAQKLKENLVFFLKQITPTATQNGVLMCLHPDDPPYPILGLPRVASTEADYAYLFQQVPALSNGITFCTGSLGVRPDNDLVQLFKKFADRVHFLHLRSTKRDDKGNFYEANHLEGDVDMFSVVREVLLEEKKKKINW</sequence>
<proteinExistence type="inferred from homology"/>
<evidence type="ECO:0000256" key="3">
    <source>
        <dbReference type="ARBA" id="ARBA00001954"/>
    </source>
</evidence>
<evidence type="ECO:0000313" key="12">
    <source>
        <dbReference type="EMBL" id="MBC5842972.1"/>
    </source>
</evidence>
<dbReference type="PRINTS" id="PR00081">
    <property type="entry name" value="GDHRDH"/>
</dbReference>
<dbReference type="InterPro" id="IPR036291">
    <property type="entry name" value="NAD(P)-bd_dom_sf"/>
</dbReference>
<comment type="cofactor">
    <cofactor evidence="2">
        <name>Mn(2+)</name>
        <dbReference type="ChEBI" id="CHEBI:29035"/>
    </cofactor>
</comment>
<comment type="function">
    <text evidence="4">Catalyzes the dehydration of D-mannonate.</text>
</comment>
<dbReference type="GO" id="GO:0030145">
    <property type="term" value="F:manganese ion binding"/>
    <property type="evidence" value="ECO:0007669"/>
    <property type="project" value="TreeGrafter"/>
</dbReference>
<keyword evidence="10 12" id="KW-0456">Lyase</keyword>
<reference evidence="12 13" key="1">
    <citation type="submission" date="2020-08" db="EMBL/GenBank/DDBJ databases">
        <title>Description of novel Flavobacterium F-392 isolate.</title>
        <authorList>
            <person name="Saticioglu I.B."/>
            <person name="Duman M."/>
            <person name="Altun S."/>
        </authorList>
    </citation>
    <scope>NUCLEOTIDE SEQUENCE [LARGE SCALE GENOMIC DNA]</scope>
    <source>
        <strain evidence="12 13">F-392</strain>
    </source>
</reference>
<evidence type="ECO:0000256" key="1">
    <source>
        <dbReference type="ARBA" id="ARBA00001794"/>
    </source>
</evidence>
<dbReference type="Pfam" id="PF03786">
    <property type="entry name" value="UxuA"/>
    <property type="match status" value="1"/>
</dbReference>
<dbReference type="EC" id="4.2.1.8" evidence="7 11"/>
<dbReference type="Gene3D" id="3.20.20.150">
    <property type="entry name" value="Divalent-metal-dependent TIM barrel enzymes"/>
    <property type="match status" value="1"/>
</dbReference>
<evidence type="ECO:0000256" key="11">
    <source>
        <dbReference type="NCBIfam" id="TIGR00695"/>
    </source>
</evidence>
<evidence type="ECO:0000256" key="7">
    <source>
        <dbReference type="ARBA" id="ARBA00012927"/>
    </source>
</evidence>
<dbReference type="Proteomes" id="UP000641454">
    <property type="component" value="Unassembled WGS sequence"/>
</dbReference>
<dbReference type="GO" id="GO:0008198">
    <property type="term" value="F:ferrous iron binding"/>
    <property type="evidence" value="ECO:0007669"/>
    <property type="project" value="TreeGrafter"/>
</dbReference>
<evidence type="ECO:0000256" key="2">
    <source>
        <dbReference type="ARBA" id="ARBA00001936"/>
    </source>
</evidence>
<dbReference type="NCBIfam" id="TIGR00695">
    <property type="entry name" value="uxuA"/>
    <property type="match status" value="1"/>
</dbReference>